<organism evidence="3 4">
    <name type="scientific">Geovibrio thiophilus</name>
    <dbReference type="NCBI Taxonomy" id="139438"/>
    <lineage>
        <taxon>Bacteria</taxon>
        <taxon>Pseudomonadati</taxon>
        <taxon>Deferribacterota</taxon>
        <taxon>Deferribacteres</taxon>
        <taxon>Deferribacterales</taxon>
        <taxon>Geovibrionaceae</taxon>
        <taxon>Geovibrio</taxon>
    </lineage>
</organism>
<keyword evidence="1" id="KW-0812">Transmembrane</keyword>
<feature type="transmembrane region" description="Helical" evidence="1">
    <location>
        <begin position="32"/>
        <end position="49"/>
    </location>
</feature>
<protein>
    <submittedName>
        <fullName evidence="3">CPBP family intramembrane metalloprotease</fullName>
    </submittedName>
</protein>
<feature type="transmembrane region" description="Helical" evidence="1">
    <location>
        <begin position="69"/>
        <end position="89"/>
    </location>
</feature>
<dbReference type="AlphaFoldDB" id="A0A3R6AX87"/>
<dbReference type="Pfam" id="PF02517">
    <property type="entry name" value="Rce1-like"/>
    <property type="match status" value="1"/>
</dbReference>
<evidence type="ECO:0000313" key="4">
    <source>
        <dbReference type="Proteomes" id="UP000287502"/>
    </source>
</evidence>
<feature type="transmembrane region" description="Helical" evidence="1">
    <location>
        <begin position="7"/>
        <end position="26"/>
    </location>
</feature>
<sequence>MNRKLMLTAEFIIIFVLMPLIIFRFNSHAGRFVLPVIAAATLYTVFILGRDRGFRWKDKWKLPEQRISLLRILPLFAAGSVFIFLFVRLTEPSLLFAFPSEKPVMWTVVMLFYPMLSALPQEIMFRVFFFRRYGELFGDKALVPLSAAVFSLAHLFYGNPVAPVFSFFGGLIFAVTYSRTGSLTLTALEHALWGNMLFTIGAGAYFYHGTIS</sequence>
<evidence type="ECO:0000256" key="1">
    <source>
        <dbReference type="SAM" id="Phobius"/>
    </source>
</evidence>
<keyword evidence="3" id="KW-0378">Hydrolase</keyword>
<dbReference type="GO" id="GO:0008237">
    <property type="term" value="F:metallopeptidase activity"/>
    <property type="evidence" value="ECO:0007669"/>
    <property type="project" value="UniProtKB-KW"/>
</dbReference>
<reference evidence="3 4" key="1">
    <citation type="submission" date="2019-01" db="EMBL/GenBank/DDBJ databases">
        <title>Geovibrio thiophilus DSM 11263, complete genome.</title>
        <authorList>
            <person name="Spring S."/>
            <person name="Bunk B."/>
            <person name="Sproer C."/>
        </authorList>
    </citation>
    <scope>NUCLEOTIDE SEQUENCE [LARGE SCALE GENOMIC DNA]</scope>
    <source>
        <strain evidence="3 4">DSM 11263</strain>
    </source>
</reference>
<dbReference type="KEGG" id="gtl:EP073_03795"/>
<evidence type="ECO:0000313" key="3">
    <source>
        <dbReference type="EMBL" id="QAR32557.1"/>
    </source>
</evidence>
<keyword evidence="3" id="KW-0645">Protease</keyword>
<dbReference type="GO" id="GO:0006508">
    <property type="term" value="P:proteolysis"/>
    <property type="evidence" value="ECO:0007669"/>
    <property type="project" value="UniProtKB-KW"/>
</dbReference>
<keyword evidence="1" id="KW-1133">Transmembrane helix</keyword>
<name>A0A3R6AX87_9BACT</name>
<feature type="domain" description="CAAX prenyl protease 2/Lysostaphin resistance protein A-like" evidence="2">
    <location>
        <begin position="105"/>
        <end position="193"/>
    </location>
</feature>
<keyword evidence="1" id="KW-0472">Membrane</keyword>
<gene>
    <name evidence="3" type="ORF">EP073_03795</name>
</gene>
<dbReference type="InterPro" id="IPR003675">
    <property type="entry name" value="Rce1/LyrA-like_dom"/>
</dbReference>
<dbReference type="EMBL" id="CP035108">
    <property type="protein sequence ID" value="QAR32557.1"/>
    <property type="molecule type" value="Genomic_DNA"/>
</dbReference>
<dbReference type="GO" id="GO:0004175">
    <property type="term" value="F:endopeptidase activity"/>
    <property type="evidence" value="ECO:0007669"/>
    <property type="project" value="UniProtKB-ARBA"/>
</dbReference>
<feature type="transmembrane region" description="Helical" evidence="1">
    <location>
        <begin position="192"/>
        <end position="208"/>
    </location>
</feature>
<proteinExistence type="predicted"/>
<dbReference type="OrthoDB" id="9805801at2"/>
<dbReference type="Proteomes" id="UP000287502">
    <property type="component" value="Chromosome"/>
</dbReference>
<accession>A0A3R6AX87</accession>
<feature type="transmembrane region" description="Helical" evidence="1">
    <location>
        <begin position="104"/>
        <end position="129"/>
    </location>
</feature>
<feature type="transmembrane region" description="Helical" evidence="1">
    <location>
        <begin position="163"/>
        <end position="180"/>
    </location>
</feature>
<keyword evidence="3" id="KW-0482">Metalloprotease</keyword>
<keyword evidence="4" id="KW-1185">Reference proteome</keyword>
<dbReference type="GO" id="GO:0080120">
    <property type="term" value="P:CAAX-box protein maturation"/>
    <property type="evidence" value="ECO:0007669"/>
    <property type="project" value="UniProtKB-ARBA"/>
</dbReference>
<evidence type="ECO:0000259" key="2">
    <source>
        <dbReference type="Pfam" id="PF02517"/>
    </source>
</evidence>
<dbReference type="RefSeq" id="WP_128465844.1">
    <property type="nucleotide sequence ID" value="NZ_CP035108.1"/>
</dbReference>